<reference evidence="2" key="1">
    <citation type="submission" date="2021-03" db="EMBL/GenBank/DDBJ databases">
        <title>Draft genome sequence of rust myrtle Austropuccinia psidii MF-1, a brazilian biotype.</title>
        <authorList>
            <person name="Quecine M.C."/>
            <person name="Pachon D.M.R."/>
            <person name="Bonatelli M.L."/>
            <person name="Correr F.H."/>
            <person name="Franceschini L.M."/>
            <person name="Leite T.F."/>
            <person name="Margarido G.R.A."/>
            <person name="Almeida C.A."/>
            <person name="Ferrarezi J.A."/>
            <person name="Labate C.A."/>
        </authorList>
    </citation>
    <scope>NUCLEOTIDE SEQUENCE</scope>
    <source>
        <strain evidence="2">MF-1</strain>
    </source>
</reference>
<protein>
    <recommendedName>
        <fullName evidence="1">F5/8 type C domain-containing protein</fullName>
    </recommendedName>
</protein>
<name>A0A9Q3JQN1_9BASI</name>
<evidence type="ECO:0000313" key="3">
    <source>
        <dbReference type="Proteomes" id="UP000765509"/>
    </source>
</evidence>
<gene>
    <name evidence="2" type="ORF">O181_106069</name>
</gene>
<dbReference type="EMBL" id="AVOT02078971">
    <property type="protein sequence ID" value="MBW0566354.1"/>
    <property type="molecule type" value="Genomic_DNA"/>
</dbReference>
<sequence length="130" mass="14350">MTSWKVSSSNLPQWLLLDFINRHLTSSSPPKYLVQAAATVSQIFLSTRVRSENTTWNARPFISCFSEVGTGPQCKSSPFLPSSPMARSILPPNNLLCLTNCVGLWTPLLRTMDPCATTAGRRDNCIFPST</sequence>
<evidence type="ECO:0000259" key="1">
    <source>
        <dbReference type="PROSITE" id="PS50022"/>
    </source>
</evidence>
<feature type="domain" description="F5/8 type C" evidence="1">
    <location>
        <begin position="1"/>
        <end position="19"/>
    </location>
</feature>
<accession>A0A9Q3JQN1</accession>
<dbReference type="InterPro" id="IPR000421">
    <property type="entry name" value="FA58C"/>
</dbReference>
<comment type="caution">
    <text evidence="2">The sequence shown here is derived from an EMBL/GenBank/DDBJ whole genome shotgun (WGS) entry which is preliminary data.</text>
</comment>
<proteinExistence type="predicted"/>
<dbReference type="PROSITE" id="PS50022">
    <property type="entry name" value="FA58C_3"/>
    <property type="match status" value="1"/>
</dbReference>
<organism evidence="2 3">
    <name type="scientific">Austropuccinia psidii MF-1</name>
    <dbReference type="NCBI Taxonomy" id="1389203"/>
    <lineage>
        <taxon>Eukaryota</taxon>
        <taxon>Fungi</taxon>
        <taxon>Dikarya</taxon>
        <taxon>Basidiomycota</taxon>
        <taxon>Pucciniomycotina</taxon>
        <taxon>Pucciniomycetes</taxon>
        <taxon>Pucciniales</taxon>
        <taxon>Sphaerophragmiaceae</taxon>
        <taxon>Austropuccinia</taxon>
    </lineage>
</organism>
<keyword evidence="3" id="KW-1185">Reference proteome</keyword>
<dbReference type="AlphaFoldDB" id="A0A9Q3JQN1"/>
<evidence type="ECO:0000313" key="2">
    <source>
        <dbReference type="EMBL" id="MBW0566354.1"/>
    </source>
</evidence>
<dbReference type="Proteomes" id="UP000765509">
    <property type="component" value="Unassembled WGS sequence"/>
</dbReference>